<dbReference type="SUPFAM" id="SSF158544">
    <property type="entry name" value="GspK insert domain-like"/>
    <property type="match status" value="1"/>
</dbReference>
<organism evidence="14 15">
    <name type="scientific">Sinobacterium norvegicum</name>
    <dbReference type="NCBI Taxonomy" id="1641715"/>
    <lineage>
        <taxon>Bacteria</taxon>
        <taxon>Pseudomonadati</taxon>
        <taxon>Pseudomonadota</taxon>
        <taxon>Gammaproteobacteria</taxon>
        <taxon>Cellvibrionales</taxon>
        <taxon>Spongiibacteraceae</taxon>
        <taxon>Sinobacterium</taxon>
    </lineage>
</organism>
<gene>
    <name evidence="14" type="primary">xcpX</name>
    <name evidence="14" type="ORF">SIN8267_02622</name>
</gene>
<dbReference type="InterPro" id="IPR038072">
    <property type="entry name" value="GspK_central_sf"/>
</dbReference>
<dbReference type="Pfam" id="PF21687">
    <property type="entry name" value="T2SSK_1st"/>
    <property type="match status" value="1"/>
</dbReference>
<evidence type="ECO:0000256" key="8">
    <source>
        <dbReference type="ARBA" id="ARBA00022989"/>
    </source>
</evidence>
<dbReference type="EMBL" id="CAKLPX010000003">
    <property type="protein sequence ID" value="CAH0992496.1"/>
    <property type="molecule type" value="Genomic_DNA"/>
</dbReference>
<evidence type="ECO:0000313" key="15">
    <source>
        <dbReference type="Proteomes" id="UP000838100"/>
    </source>
</evidence>
<evidence type="ECO:0000259" key="13">
    <source>
        <dbReference type="Pfam" id="PF21687"/>
    </source>
</evidence>
<evidence type="ECO:0000256" key="4">
    <source>
        <dbReference type="ARBA" id="ARBA00022475"/>
    </source>
</evidence>
<dbReference type="InterPro" id="IPR049031">
    <property type="entry name" value="T2SSK_SAM-like_1st"/>
</dbReference>
<name>A0ABN8EJ67_9GAMM</name>
<dbReference type="Pfam" id="PF03934">
    <property type="entry name" value="T2SSK"/>
    <property type="match status" value="1"/>
</dbReference>
<evidence type="ECO:0000256" key="2">
    <source>
        <dbReference type="ARBA" id="ARBA00007246"/>
    </source>
</evidence>
<comment type="subcellular location">
    <subcellularLocation>
        <location evidence="1 10">Cell inner membrane</location>
    </subcellularLocation>
</comment>
<comment type="similarity">
    <text evidence="2 10">Belongs to the GSP K family.</text>
</comment>
<evidence type="ECO:0000256" key="6">
    <source>
        <dbReference type="ARBA" id="ARBA00022692"/>
    </source>
</evidence>
<feature type="domain" description="T2SS protein K second SAM-like" evidence="12">
    <location>
        <begin position="244"/>
        <end position="293"/>
    </location>
</feature>
<evidence type="ECO:0000256" key="9">
    <source>
        <dbReference type="ARBA" id="ARBA00023136"/>
    </source>
</evidence>
<comment type="caution">
    <text evidence="14">The sequence shown here is derived from an EMBL/GenBank/DDBJ whole genome shotgun (WGS) entry which is preliminary data.</text>
</comment>
<keyword evidence="3 10" id="KW-0813">Transport</keyword>
<proteinExistence type="inferred from homology"/>
<keyword evidence="4 10" id="KW-1003">Cell membrane</keyword>
<keyword evidence="5 10" id="KW-0997">Cell inner membrane</keyword>
<dbReference type="RefSeq" id="WP_237445180.1">
    <property type="nucleotide sequence ID" value="NZ_CAKLPX010000003.1"/>
</dbReference>
<dbReference type="InterPro" id="IPR005628">
    <property type="entry name" value="GspK"/>
</dbReference>
<dbReference type="PANTHER" id="PTHR38831:SF1">
    <property type="entry name" value="TYPE II SECRETION SYSTEM PROTEIN K-RELATED"/>
    <property type="match status" value="1"/>
</dbReference>
<evidence type="ECO:0000256" key="7">
    <source>
        <dbReference type="ARBA" id="ARBA00022927"/>
    </source>
</evidence>
<evidence type="ECO:0000313" key="14">
    <source>
        <dbReference type="EMBL" id="CAH0992496.1"/>
    </source>
</evidence>
<dbReference type="Gene3D" id="3.30.1300.30">
    <property type="entry name" value="GSPII I/J protein-like"/>
    <property type="match status" value="1"/>
</dbReference>
<keyword evidence="7" id="KW-0653">Protein transport</keyword>
<dbReference type="Gene3D" id="1.10.40.60">
    <property type="entry name" value="EpsJ-like"/>
    <property type="match status" value="2"/>
</dbReference>
<keyword evidence="9 10" id="KW-0472">Membrane</keyword>
<feature type="region of interest" description="Disordered" evidence="11">
    <location>
        <begin position="117"/>
        <end position="145"/>
    </location>
</feature>
<evidence type="ECO:0000256" key="10">
    <source>
        <dbReference type="PIRNR" id="PIRNR002786"/>
    </source>
</evidence>
<accession>A0ABN8EJ67</accession>
<evidence type="ECO:0000256" key="5">
    <source>
        <dbReference type="ARBA" id="ARBA00022519"/>
    </source>
</evidence>
<dbReference type="InterPro" id="IPR045584">
    <property type="entry name" value="Pilin-like"/>
</dbReference>
<evidence type="ECO:0000256" key="11">
    <source>
        <dbReference type="SAM" id="MobiDB-lite"/>
    </source>
</evidence>
<evidence type="ECO:0000256" key="3">
    <source>
        <dbReference type="ARBA" id="ARBA00022448"/>
    </source>
</evidence>
<evidence type="ECO:0000259" key="12">
    <source>
        <dbReference type="Pfam" id="PF03934"/>
    </source>
</evidence>
<dbReference type="PANTHER" id="PTHR38831">
    <property type="entry name" value="TYPE II SECRETION SYSTEM PROTEIN K"/>
    <property type="match status" value="1"/>
</dbReference>
<keyword evidence="15" id="KW-1185">Reference proteome</keyword>
<feature type="domain" description="T2SS protein K first SAM-like" evidence="13">
    <location>
        <begin position="107"/>
        <end position="238"/>
    </location>
</feature>
<evidence type="ECO:0000256" key="1">
    <source>
        <dbReference type="ARBA" id="ARBA00004533"/>
    </source>
</evidence>
<dbReference type="PIRSF" id="PIRSF002786">
    <property type="entry name" value="XcpX"/>
    <property type="match status" value="1"/>
</dbReference>
<protein>
    <recommendedName>
        <fullName evidence="10">Type II secretion system protein K</fullName>
    </recommendedName>
</protein>
<keyword evidence="8" id="KW-1133">Transmembrane helix</keyword>
<sequence>MHYSKLSDQRGVAMIMAILVVALISALVTAAAREFVLGMKQYANQFNHEQGYYYLLTAETLAKELLQEENKTYPDYDQQDIFVEQVYPLEDVEGWVSGKVIDAQGMINLNFLTSEGGGNSGGNGSENSDDGEQSEDAGGAGSGINNGHTAEQKLLSLVLQQLALDPVSADSLVDAISDWVDSDNIQRNFSGGEDDTYLAKDPAYLAANQPIQSVSELLWIEGMNKDIYRALLPYVSVWGEDKRININSAPALVMKYIAEPELSDSEVDNLIAARPYSEVEMFTSMPELSDKKLGVEVSVMSNRFVLAAEVEVFGSRQTLSSALERHNDKVVVLARSSGRL</sequence>
<dbReference type="Proteomes" id="UP000838100">
    <property type="component" value="Unassembled WGS sequence"/>
</dbReference>
<keyword evidence="6" id="KW-0812">Transmembrane</keyword>
<dbReference type="NCBIfam" id="NF037980">
    <property type="entry name" value="T2SS_GspK"/>
    <property type="match status" value="1"/>
</dbReference>
<dbReference type="SUPFAM" id="SSF54523">
    <property type="entry name" value="Pili subunits"/>
    <property type="match status" value="1"/>
</dbReference>
<dbReference type="InterPro" id="IPR049179">
    <property type="entry name" value="T2SSK_SAM-like_2nd"/>
</dbReference>
<reference evidence="14" key="1">
    <citation type="submission" date="2021-12" db="EMBL/GenBank/DDBJ databases">
        <authorList>
            <person name="Rodrigo-Torres L."/>
            <person name="Arahal R. D."/>
            <person name="Lucena T."/>
        </authorList>
    </citation>
    <scope>NUCLEOTIDE SEQUENCE</scope>
    <source>
        <strain evidence="14">CECT 8267</strain>
    </source>
</reference>